<dbReference type="Pfam" id="PF00233">
    <property type="entry name" value="PDEase_I"/>
    <property type="match status" value="1"/>
</dbReference>
<keyword evidence="3 6" id="KW-0547">Nucleotide-binding</keyword>
<dbReference type="InterPro" id="IPR002073">
    <property type="entry name" value="PDEase_catalytic_dom"/>
</dbReference>
<evidence type="ECO:0000259" key="11">
    <source>
        <dbReference type="PROSITE" id="PS51845"/>
    </source>
</evidence>
<evidence type="ECO:0000256" key="9">
    <source>
        <dbReference type="SAM" id="Phobius"/>
    </source>
</evidence>
<dbReference type="PRINTS" id="PR00109">
    <property type="entry name" value="TYRKINASE"/>
</dbReference>
<dbReference type="PROSITE" id="PS50011">
    <property type="entry name" value="PROTEIN_KINASE_DOM"/>
    <property type="match status" value="1"/>
</dbReference>
<feature type="region of interest" description="Disordered" evidence="8">
    <location>
        <begin position="799"/>
        <end position="862"/>
    </location>
</feature>
<feature type="transmembrane region" description="Helical" evidence="9">
    <location>
        <begin position="43"/>
        <end position="66"/>
    </location>
</feature>
<dbReference type="GO" id="GO:0046872">
    <property type="term" value="F:metal ion binding"/>
    <property type="evidence" value="ECO:0007669"/>
    <property type="project" value="UniProtKB-KW"/>
</dbReference>
<evidence type="ECO:0000256" key="5">
    <source>
        <dbReference type="ARBA" id="ARBA00022840"/>
    </source>
</evidence>
<keyword evidence="9" id="KW-0472">Membrane</keyword>
<feature type="domain" description="Protein kinase" evidence="10">
    <location>
        <begin position="471"/>
        <end position="788"/>
    </location>
</feature>
<evidence type="ECO:0000256" key="4">
    <source>
        <dbReference type="ARBA" id="ARBA00022777"/>
    </source>
</evidence>
<dbReference type="Gene3D" id="1.10.510.10">
    <property type="entry name" value="Transferase(Phosphotransferase) domain 1"/>
    <property type="match status" value="1"/>
</dbReference>
<dbReference type="Gene3D" id="3.30.200.20">
    <property type="entry name" value="Phosphorylase Kinase, domain 1"/>
    <property type="match status" value="1"/>
</dbReference>
<dbReference type="PROSITE" id="PS00107">
    <property type="entry name" value="PROTEIN_KINASE_ATP"/>
    <property type="match status" value="1"/>
</dbReference>
<dbReference type="AlphaFoldDB" id="A0A250XKJ3"/>
<dbReference type="GO" id="GO:0005524">
    <property type="term" value="F:ATP binding"/>
    <property type="evidence" value="ECO:0007669"/>
    <property type="project" value="UniProtKB-UniRule"/>
</dbReference>
<dbReference type="InterPro" id="IPR051681">
    <property type="entry name" value="Ser/Thr_Kinases-Pseudokinases"/>
</dbReference>
<dbReference type="InterPro" id="IPR023174">
    <property type="entry name" value="PDEase_CS"/>
</dbReference>
<dbReference type="STRING" id="1157962.A0A250XKJ3"/>
<dbReference type="GO" id="GO:0004114">
    <property type="term" value="F:3',5'-cyclic-nucleotide phosphodiesterase activity"/>
    <property type="evidence" value="ECO:0007669"/>
    <property type="project" value="InterPro"/>
</dbReference>
<keyword evidence="4" id="KW-0418">Kinase</keyword>
<dbReference type="Proteomes" id="UP000232323">
    <property type="component" value="Unassembled WGS sequence"/>
</dbReference>
<evidence type="ECO:0000259" key="10">
    <source>
        <dbReference type="PROSITE" id="PS50011"/>
    </source>
</evidence>
<name>A0A250XKJ3_9CHLO</name>
<dbReference type="InterPro" id="IPR008271">
    <property type="entry name" value="Ser/Thr_kinase_AS"/>
</dbReference>
<evidence type="ECO:0000256" key="6">
    <source>
        <dbReference type="PROSITE-ProRule" id="PRU10141"/>
    </source>
</evidence>
<dbReference type="Gene3D" id="1.10.1300.10">
    <property type="entry name" value="3'5'-cyclic nucleotide phosphodiesterase, catalytic domain"/>
    <property type="match status" value="1"/>
</dbReference>
<keyword evidence="7" id="KW-0479">Metal-binding</keyword>
<sequence length="1264" mass="140046">MEKDTHVSIHLKECTEVPVRSWRGTFRKILDTLKDVGSQIHNYPFILIIPLAAFGLMVGLGLWGVISASNASADTSKVNARASATEAATSFEFQLEQTFVPAVTLQLMIEDNPAWAYWDSNFTKIAAQLFEMTANGSLYNIQLQPFGQVRNIYPLRPSDRDQYGMDLLLNPLRRPMCLASISSHQQGMTVGYFPPPSNITVVIIRQPIYVLKTSVNETFGYFYNGDNYTTPQFPSNISYPPILPTGWPSGYAHNCTYCYNASTLTQPSSRWWGFVTLTINLQAVTDGEDSRLVDLVNRGYKYALQSPLNSSNPNQYTTIASSGGINMNNAVFVNVYIPEQVGQNWQLWVEPVAGWYPSWTAPLIAAVIILSAVISGLLFVAMLYHVRQGSLLRETTAANQELARTTAILEEEKIRMDALLARQYDLLSCLDSKHPSVITAKKVLTLEHIDEVRRLVNDASRHGNMEAKDPIEVQELLGEGAFGKVYKGLWRGTEVAIKTIVLPSNMAGSEKREKMAVMEAAISSSLVHPNIVTTYTYSIRPHLDSMSTHASLMEGFGDLIECTPLESAIAKGGQGSVATHVSSLDSSMQTSIHSYEVRLVIEYCDKGSLHEALSMGAFLQGCGLCVSAILETAADVARAMVHMHAADVIHSDLKARNIMLKSSGQDGRGFTAKVADFGMSSQINQTEGHVSSMFQGTLTHMAPEVLMQGHISKAGDVYAFGILMWELFAAADPYTDLPAALLGHAITQENRRPKFPPFAPRDYVLLAESCWAPDAADRPTFEEVHEELQAMLNNVPPTSAPLIIEPPKKKPRPSLSLTHWSPAHQKHKSKSVSLTIGDDDGAVGDVRPDHASSEEFKKSHRKVSSPAEQMLNMLDHIIKGEKVTKDAAILLRRSIVLAGKDLHRPLEESFQPWSQVEKSGGKYLKGAASVVKSNGSFKSISHNKSFILVIKEEDEEDLKEEDEEEGVCSQHGVCSDNKHANGSPMNQQRSSEGDWSRQSSAEMSSHKLNYHRLVEPGDEVAAVLSKIDEWQFDSFELDRVSQGWPLSMLTFAIVQKHLSSTSSRIMIDMVRLASFLRRLEDGYLNHPYHNRVHGADVVRSMYCIMTRGAVLRTVWPAEEMDVALLVAVISAAMHDYQHKGFNNDFLIKSKDDLALIYNNIAPMENHHLASAFALLKEGPLNFLRLMMNPVAANFRKEVINAVLATDMHNHHSIISAFNIKFKPPPPDAQPPLSGLMCKNSCTFSDGNVLMWTLDDDARSLVMQV</sequence>
<evidence type="ECO:0000256" key="7">
    <source>
        <dbReference type="RuleBase" id="RU363067"/>
    </source>
</evidence>
<feature type="compositionally biased region" description="Basic and acidic residues" evidence="8">
    <location>
        <begin position="846"/>
        <end position="857"/>
    </location>
</feature>
<dbReference type="PANTHER" id="PTHR44329">
    <property type="entry name" value="SERINE/THREONINE-PROTEIN KINASE TNNI3K-RELATED"/>
    <property type="match status" value="1"/>
</dbReference>
<evidence type="ECO:0000313" key="12">
    <source>
        <dbReference type="EMBL" id="GAX83536.1"/>
    </source>
</evidence>
<feature type="binding site" evidence="6">
    <location>
        <position position="498"/>
    </location>
    <ligand>
        <name>ATP</name>
        <dbReference type="ChEBI" id="CHEBI:30616"/>
    </ligand>
</feature>
<protein>
    <recommendedName>
        <fullName evidence="7">Phosphodiesterase</fullName>
        <ecNumber evidence="7">3.1.4.-</ecNumber>
    </recommendedName>
</protein>
<feature type="transmembrane region" description="Helical" evidence="9">
    <location>
        <begin position="363"/>
        <end position="384"/>
    </location>
</feature>
<keyword evidence="2" id="KW-0808">Transferase</keyword>
<feature type="region of interest" description="Disordered" evidence="8">
    <location>
        <begin position="958"/>
        <end position="1001"/>
    </location>
</feature>
<comment type="caution">
    <text evidence="12">The sequence shown here is derived from an EMBL/GenBank/DDBJ whole genome shotgun (WGS) entry which is preliminary data.</text>
</comment>
<keyword evidence="13" id="KW-1185">Reference proteome</keyword>
<dbReference type="InterPro" id="IPR011009">
    <property type="entry name" value="Kinase-like_dom_sf"/>
</dbReference>
<dbReference type="InterPro" id="IPR036971">
    <property type="entry name" value="PDEase_catalytic_dom_sf"/>
</dbReference>
<dbReference type="PROSITE" id="PS51845">
    <property type="entry name" value="PDEASE_I_2"/>
    <property type="match status" value="1"/>
</dbReference>
<comment type="cofactor">
    <cofactor evidence="7">
        <name>a divalent metal cation</name>
        <dbReference type="ChEBI" id="CHEBI:60240"/>
    </cofactor>
    <text evidence="7">Binds 2 divalent metal cations per subunit. Site 1 may preferentially bind zinc ions, while site 2 has a preference for magnesium and/or manganese ions.</text>
</comment>
<dbReference type="PANTHER" id="PTHR44329:SF214">
    <property type="entry name" value="PROTEIN KINASE DOMAIN-CONTAINING PROTEIN"/>
    <property type="match status" value="1"/>
</dbReference>
<keyword evidence="5 6" id="KW-0067">ATP-binding</keyword>
<reference evidence="12 13" key="1">
    <citation type="submission" date="2017-08" db="EMBL/GenBank/DDBJ databases">
        <title>Acidophilic green algal genome provides insights into adaptation to an acidic environment.</title>
        <authorList>
            <person name="Hirooka S."/>
            <person name="Hirose Y."/>
            <person name="Kanesaki Y."/>
            <person name="Higuchi S."/>
            <person name="Fujiwara T."/>
            <person name="Onuma R."/>
            <person name="Era A."/>
            <person name="Ohbayashi R."/>
            <person name="Uzuka A."/>
            <person name="Nozaki H."/>
            <person name="Yoshikawa H."/>
            <person name="Miyagishima S.Y."/>
        </authorList>
    </citation>
    <scope>NUCLEOTIDE SEQUENCE [LARGE SCALE GENOMIC DNA]</scope>
    <source>
        <strain evidence="12 13">NIES-2499</strain>
    </source>
</reference>
<dbReference type="GO" id="GO:0007165">
    <property type="term" value="P:signal transduction"/>
    <property type="evidence" value="ECO:0007669"/>
    <property type="project" value="InterPro"/>
</dbReference>
<gene>
    <name evidence="12" type="ORF">CEUSTIGMA_g10961.t1</name>
</gene>
<accession>A0A250XKJ3</accession>
<dbReference type="GO" id="GO:0004674">
    <property type="term" value="F:protein serine/threonine kinase activity"/>
    <property type="evidence" value="ECO:0007669"/>
    <property type="project" value="UniProtKB-KW"/>
</dbReference>
<dbReference type="OrthoDB" id="540454at2759"/>
<dbReference type="SUPFAM" id="SSF56112">
    <property type="entry name" value="Protein kinase-like (PK-like)"/>
    <property type="match status" value="1"/>
</dbReference>
<dbReference type="SMART" id="SM00220">
    <property type="entry name" value="S_TKc"/>
    <property type="match status" value="1"/>
</dbReference>
<dbReference type="PROSITE" id="PS00108">
    <property type="entry name" value="PROTEIN_KINASE_ST"/>
    <property type="match status" value="1"/>
</dbReference>
<dbReference type="InterPro" id="IPR017441">
    <property type="entry name" value="Protein_kinase_ATP_BS"/>
</dbReference>
<evidence type="ECO:0000256" key="1">
    <source>
        <dbReference type="ARBA" id="ARBA00022527"/>
    </source>
</evidence>
<evidence type="ECO:0000256" key="3">
    <source>
        <dbReference type="ARBA" id="ARBA00022741"/>
    </source>
</evidence>
<keyword evidence="9" id="KW-0812">Transmembrane</keyword>
<feature type="domain" description="PDEase" evidence="11">
    <location>
        <begin position="1012"/>
        <end position="1264"/>
    </location>
</feature>
<organism evidence="12 13">
    <name type="scientific">Chlamydomonas eustigma</name>
    <dbReference type="NCBI Taxonomy" id="1157962"/>
    <lineage>
        <taxon>Eukaryota</taxon>
        <taxon>Viridiplantae</taxon>
        <taxon>Chlorophyta</taxon>
        <taxon>core chlorophytes</taxon>
        <taxon>Chlorophyceae</taxon>
        <taxon>CS clade</taxon>
        <taxon>Chlamydomonadales</taxon>
        <taxon>Chlamydomonadaceae</taxon>
        <taxon>Chlamydomonas</taxon>
    </lineage>
</organism>
<evidence type="ECO:0000313" key="13">
    <source>
        <dbReference type="Proteomes" id="UP000232323"/>
    </source>
</evidence>
<dbReference type="PROSITE" id="PS00126">
    <property type="entry name" value="PDEASE_I_1"/>
    <property type="match status" value="1"/>
</dbReference>
<dbReference type="Pfam" id="PF07714">
    <property type="entry name" value="PK_Tyr_Ser-Thr"/>
    <property type="match status" value="2"/>
</dbReference>
<dbReference type="InterPro" id="IPR001245">
    <property type="entry name" value="Ser-Thr/Tyr_kinase_cat_dom"/>
</dbReference>
<keyword evidence="1" id="KW-0723">Serine/threonine-protein kinase</keyword>
<comment type="similarity">
    <text evidence="7">Belongs to the cyclic nucleotide phosphodiesterase family.</text>
</comment>
<evidence type="ECO:0000256" key="8">
    <source>
        <dbReference type="SAM" id="MobiDB-lite"/>
    </source>
</evidence>
<dbReference type="EC" id="3.1.4.-" evidence="7"/>
<evidence type="ECO:0000256" key="2">
    <source>
        <dbReference type="ARBA" id="ARBA00022679"/>
    </source>
</evidence>
<proteinExistence type="inferred from homology"/>
<keyword evidence="9" id="KW-1133">Transmembrane helix</keyword>
<dbReference type="InterPro" id="IPR000719">
    <property type="entry name" value="Prot_kinase_dom"/>
</dbReference>
<dbReference type="SUPFAM" id="SSF109604">
    <property type="entry name" value="HD-domain/PDEase-like"/>
    <property type="match status" value="1"/>
</dbReference>
<keyword evidence="7" id="KW-0378">Hydrolase</keyword>
<dbReference type="EMBL" id="BEGY01000101">
    <property type="protein sequence ID" value="GAX83536.1"/>
    <property type="molecule type" value="Genomic_DNA"/>
</dbReference>